<dbReference type="AlphaFoldDB" id="A0A963Z3U4"/>
<dbReference type="InterPro" id="IPR003593">
    <property type="entry name" value="AAA+_ATPase"/>
</dbReference>
<dbReference type="Proteomes" id="UP000721844">
    <property type="component" value="Unassembled WGS sequence"/>
</dbReference>
<evidence type="ECO:0000256" key="1">
    <source>
        <dbReference type="ARBA" id="ARBA00022741"/>
    </source>
</evidence>
<dbReference type="InterPro" id="IPR003439">
    <property type="entry name" value="ABC_transporter-like_ATP-bd"/>
</dbReference>
<evidence type="ECO:0000313" key="5">
    <source>
        <dbReference type="Proteomes" id="UP000721844"/>
    </source>
</evidence>
<gene>
    <name evidence="4" type="ORF">ACELLULO517_18665</name>
</gene>
<dbReference type="PROSITE" id="PS00211">
    <property type="entry name" value="ABC_TRANSPORTER_1"/>
    <property type="match status" value="1"/>
</dbReference>
<dbReference type="Gene3D" id="3.40.50.300">
    <property type="entry name" value="P-loop containing nucleotide triphosphate hydrolases"/>
    <property type="match status" value="1"/>
</dbReference>
<organism evidence="4 5">
    <name type="scientific">Acidisoma cellulosilyticum</name>
    <dbReference type="NCBI Taxonomy" id="2802395"/>
    <lineage>
        <taxon>Bacteria</taxon>
        <taxon>Pseudomonadati</taxon>
        <taxon>Pseudomonadota</taxon>
        <taxon>Alphaproteobacteria</taxon>
        <taxon>Acetobacterales</taxon>
        <taxon>Acidocellaceae</taxon>
        <taxon>Acidisoma</taxon>
    </lineage>
</organism>
<feature type="domain" description="ABC transporter" evidence="3">
    <location>
        <begin position="16"/>
        <end position="254"/>
    </location>
</feature>
<name>A0A963Z3U4_9PROT</name>
<dbReference type="EMBL" id="JAESVA010000006">
    <property type="protein sequence ID" value="MCB8882277.1"/>
    <property type="molecule type" value="Genomic_DNA"/>
</dbReference>
<dbReference type="GO" id="GO:0005524">
    <property type="term" value="F:ATP binding"/>
    <property type="evidence" value="ECO:0007669"/>
    <property type="project" value="UniProtKB-KW"/>
</dbReference>
<evidence type="ECO:0000256" key="2">
    <source>
        <dbReference type="ARBA" id="ARBA00022840"/>
    </source>
</evidence>
<keyword evidence="1" id="KW-0547">Nucleotide-binding</keyword>
<comment type="caution">
    <text evidence="4">The sequence shown here is derived from an EMBL/GenBank/DDBJ whole genome shotgun (WGS) entry which is preliminary data.</text>
</comment>
<evidence type="ECO:0000313" key="4">
    <source>
        <dbReference type="EMBL" id="MCB8882277.1"/>
    </source>
</evidence>
<dbReference type="PROSITE" id="PS50893">
    <property type="entry name" value="ABC_TRANSPORTER_2"/>
    <property type="match status" value="1"/>
</dbReference>
<keyword evidence="2 4" id="KW-0067">ATP-binding</keyword>
<dbReference type="CDD" id="cd03216">
    <property type="entry name" value="ABC_Carb_Monos_I"/>
    <property type="match status" value="1"/>
</dbReference>
<keyword evidence="5" id="KW-1185">Reference proteome</keyword>
<reference evidence="4 5" key="1">
    <citation type="journal article" date="2021" name="Microorganisms">
        <title>Acidisoma silvae sp. nov. and Acidisomacellulosilytica sp. nov., Two Acidophilic Bacteria Isolated from Decaying Wood, Hydrolyzing Cellulose and Producing Poly-3-hydroxybutyrate.</title>
        <authorList>
            <person name="Mieszkin S."/>
            <person name="Pouder E."/>
            <person name="Uroz S."/>
            <person name="Simon-Colin C."/>
            <person name="Alain K."/>
        </authorList>
    </citation>
    <scope>NUCLEOTIDE SEQUENCE [LARGE SCALE GENOMIC DNA]</scope>
    <source>
        <strain evidence="4 5">HW T5.17</strain>
    </source>
</reference>
<protein>
    <submittedName>
        <fullName evidence="4">Sugar ABC transporter ATP-binding protein</fullName>
    </submittedName>
</protein>
<evidence type="ECO:0000259" key="3">
    <source>
        <dbReference type="PROSITE" id="PS50893"/>
    </source>
</evidence>
<dbReference type="InterPro" id="IPR017871">
    <property type="entry name" value="ABC_transporter-like_CS"/>
</dbReference>
<sequence>MSAALKMAPEAPTPILQCQGIGKRFGGLVALSEVDFTIGAGEVVALLGDNGAGKSTLVKVISGVFPPDSGRVMLGGRELRASSPMDVRDQGIETVFQDLALCDNLGAAENIFLGRELEYKRLGLFRELDQARMKREAKKVLDDMHIRIRDLDAPVRTMSGGQRQAVAISRAVYWKAKLMILDEPTAALGVPEQKKVLDLIRNLKSRNVPVIVISHNMQDVFEVADRAFVMRRGRAVADIKISETTPRDVVSMMIG</sequence>
<dbReference type="PANTHER" id="PTHR43790">
    <property type="entry name" value="CARBOHYDRATE TRANSPORT ATP-BINDING PROTEIN MG119-RELATED"/>
    <property type="match status" value="1"/>
</dbReference>
<dbReference type="GO" id="GO:0016887">
    <property type="term" value="F:ATP hydrolysis activity"/>
    <property type="evidence" value="ECO:0007669"/>
    <property type="project" value="InterPro"/>
</dbReference>
<dbReference type="RefSeq" id="WP_227308940.1">
    <property type="nucleotide sequence ID" value="NZ_JAESVA010000006.1"/>
</dbReference>
<dbReference type="InterPro" id="IPR050107">
    <property type="entry name" value="ABC_carbohydrate_import_ATPase"/>
</dbReference>
<dbReference type="SMART" id="SM00382">
    <property type="entry name" value="AAA"/>
    <property type="match status" value="1"/>
</dbReference>
<dbReference type="InterPro" id="IPR027417">
    <property type="entry name" value="P-loop_NTPase"/>
</dbReference>
<proteinExistence type="predicted"/>
<dbReference type="SUPFAM" id="SSF52540">
    <property type="entry name" value="P-loop containing nucleoside triphosphate hydrolases"/>
    <property type="match status" value="1"/>
</dbReference>
<dbReference type="PANTHER" id="PTHR43790:SF8">
    <property type="entry name" value="SUGAR ABC TRANSPORTER ATP-BINDING PROTEIN"/>
    <property type="match status" value="1"/>
</dbReference>
<accession>A0A963Z3U4</accession>
<dbReference type="Pfam" id="PF00005">
    <property type="entry name" value="ABC_tran"/>
    <property type="match status" value="1"/>
</dbReference>